<name>A0A5E4XWS4_9BURK</name>
<accession>A0A5E4XWS4</accession>
<evidence type="ECO:0000313" key="2">
    <source>
        <dbReference type="Proteomes" id="UP000368474"/>
    </source>
</evidence>
<proteinExistence type="predicted"/>
<organism evidence="1 2">
    <name type="scientific">Pandoraea morbifera</name>
    <dbReference type="NCBI Taxonomy" id="2508300"/>
    <lineage>
        <taxon>Bacteria</taxon>
        <taxon>Pseudomonadati</taxon>
        <taxon>Pseudomonadota</taxon>
        <taxon>Betaproteobacteria</taxon>
        <taxon>Burkholderiales</taxon>
        <taxon>Burkholderiaceae</taxon>
        <taxon>Pandoraea</taxon>
    </lineage>
</organism>
<protein>
    <submittedName>
        <fullName evidence="1">Uncharacterized protein</fullName>
    </submittedName>
</protein>
<keyword evidence="2" id="KW-1185">Reference proteome</keyword>
<dbReference type="Proteomes" id="UP000368474">
    <property type="component" value="Unassembled WGS sequence"/>
</dbReference>
<evidence type="ECO:0000313" key="1">
    <source>
        <dbReference type="EMBL" id="VVE40951.1"/>
    </source>
</evidence>
<dbReference type="RefSeq" id="WP_150568290.1">
    <property type="nucleotide sequence ID" value="NZ_CABPSD010000016.1"/>
</dbReference>
<dbReference type="AlphaFoldDB" id="A0A5E4XWS4"/>
<dbReference type="EMBL" id="CABPSD010000016">
    <property type="protein sequence ID" value="VVE40951.1"/>
    <property type="molecule type" value="Genomic_DNA"/>
</dbReference>
<gene>
    <name evidence="1" type="ORF">PMO31116_04119</name>
</gene>
<sequence>MVEADFDEFVAVLDTVCSYGSKPMSASAKAVFFKALEPYPLSAVRVAFFAHLKDPVRGSFNPRPADIIAKICPPADVDALLDEAVTQLNRRRYGGDDVWSDPVVYWAAQRVGAHTMLNLGRELLVKRFGAALEAVRREGNVPPVPPAMAALPAPGKAVTDKATGRAHLATILAGCKGRSERSLSRTREALLPVADRPDAVAKLLPDSVLAYARGAEKGAQRSPRG</sequence>
<reference evidence="1 2" key="1">
    <citation type="submission" date="2019-08" db="EMBL/GenBank/DDBJ databases">
        <authorList>
            <person name="Peeters C."/>
        </authorList>
    </citation>
    <scope>NUCLEOTIDE SEQUENCE [LARGE SCALE GENOMIC DNA]</scope>
    <source>
        <strain evidence="1 2">LMG 31116</strain>
    </source>
</reference>